<dbReference type="InterPro" id="IPR036390">
    <property type="entry name" value="WH_DNA-bd_sf"/>
</dbReference>
<dbReference type="InterPro" id="IPR043129">
    <property type="entry name" value="ATPase_NBD"/>
</dbReference>
<evidence type="ECO:0000313" key="2">
    <source>
        <dbReference type="EMBL" id="SKA81421.1"/>
    </source>
</evidence>
<evidence type="ECO:0000313" key="3">
    <source>
        <dbReference type="Proteomes" id="UP000190774"/>
    </source>
</evidence>
<dbReference type="InterPro" id="IPR036388">
    <property type="entry name" value="WH-like_DNA-bd_sf"/>
</dbReference>
<evidence type="ECO:0000256" key="1">
    <source>
        <dbReference type="ARBA" id="ARBA00006479"/>
    </source>
</evidence>
<dbReference type="InterPro" id="IPR000600">
    <property type="entry name" value="ROK"/>
</dbReference>
<keyword evidence="2" id="KW-0418">Kinase</keyword>
<dbReference type="SUPFAM" id="SSF46785">
    <property type="entry name" value="Winged helix' DNA-binding domain"/>
    <property type="match status" value="1"/>
</dbReference>
<name>A0A1T4WXT0_9BACT</name>
<dbReference type="Proteomes" id="UP000190774">
    <property type="component" value="Unassembled WGS sequence"/>
</dbReference>
<dbReference type="SUPFAM" id="SSF53067">
    <property type="entry name" value="Actin-like ATPase domain"/>
    <property type="match status" value="1"/>
</dbReference>
<dbReference type="PANTHER" id="PTHR18964">
    <property type="entry name" value="ROK (REPRESSOR, ORF, KINASE) FAMILY"/>
    <property type="match status" value="1"/>
</dbReference>
<comment type="similarity">
    <text evidence="1">Belongs to the ROK (NagC/XylR) family.</text>
</comment>
<dbReference type="Gene3D" id="3.30.420.40">
    <property type="match status" value="2"/>
</dbReference>
<dbReference type="EMBL" id="FUYE01000002">
    <property type="protein sequence ID" value="SKA81421.1"/>
    <property type="molecule type" value="Genomic_DNA"/>
</dbReference>
<gene>
    <name evidence="2" type="ORF">SAMN02745166_00756</name>
</gene>
<keyword evidence="2" id="KW-0808">Transferase</keyword>
<keyword evidence="3" id="KW-1185">Reference proteome</keyword>
<dbReference type="CDD" id="cd23763">
    <property type="entry name" value="ASKHA_ATPase_ROK"/>
    <property type="match status" value="1"/>
</dbReference>
<dbReference type="Gene3D" id="1.10.10.10">
    <property type="entry name" value="Winged helix-like DNA-binding domain superfamily/Winged helix DNA-binding domain"/>
    <property type="match status" value="1"/>
</dbReference>
<proteinExistence type="inferred from homology"/>
<dbReference type="GO" id="GO:0016301">
    <property type="term" value="F:kinase activity"/>
    <property type="evidence" value="ECO:0007669"/>
    <property type="project" value="UniProtKB-KW"/>
</dbReference>
<sequence>MRSPEETRHKLAEAVLHIRSGQATSRKTLADLMSLSPTTAGFYVDHLIESGLLKESGLEQGKMGRPKRTLSTVAEAGWFAGIEFNADRIQIAQVAFSGEVLTAESSPLPPEADAREVMSRITTTLATLNRRTGHPLLGIGVGAPGVVDPIQGLALDYAFISGWTQIPIQHRLQKRFQVPVTVENNLRTIALAERWFGAGKQMDDYVILGPRSGFGIAIVNQGKLLRGRHYAAGEIGRWPWQTGEQKGEVHDAMTAPAVWRRLSGMSQRSRLPEDLRKALLNLDARSSPAWSAVIHDYAQVIGQLHFILDAEAYFLHGPLTALGSAFCQSISDQACLLMPSLKPIPPQVLPSELGDEAGALGAASLAMEAWSPMLTPSA</sequence>
<dbReference type="Pfam" id="PF00480">
    <property type="entry name" value="ROK"/>
    <property type="match status" value="1"/>
</dbReference>
<accession>A0A1T4WXT0</accession>
<dbReference type="OrthoDB" id="9796533at2"/>
<reference evidence="3" key="1">
    <citation type="submission" date="2017-02" db="EMBL/GenBank/DDBJ databases">
        <authorList>
            <person name="Varghese N."/>
            <person name="Submissions S."/>
        </authorList>
    </citation>
    <scope>NUCLEOTIDE SEQUENCE [LARGE SCALE GENOMIC DNA]</scope>
    <source>
        <strain evidence="3">ATCC 700200</strain>
    </source>
</reference>
<protein>
    <submittedName>
        <fullName evidence="2">Sugar kinase of the NBD/HSP70 family, may contain an N-terminal HTH domain</fullName>
    </submittedName>
</protein>
<dbReference type="PANTHER" id="PTHR18964:SF149">
    <property type="entry name" value="BIFUNCTIONAL UDP-N-ACETYLGLUCOSAMINE 2-EPIMERASE_N-ACETYLMANNOSAMINE KINASE"/>
    <property type="match status" value="1"/>
</dbReference>
<dbReference type="STRING" id="48467.SAMN02745166_00756"/>
<dbReference type="RefSeq" id="WP_078811960.1">
    <property type="nucleotide sequence ID" value="NZ_FUYE01000002.1"/>
</dbReference>
<organism evidence="2 3">
    <name type="scientific">Prosthecobacter debontii</name>
    <dbReference type="NCBI Taxonomy" id="48467"/>
    <lineage>
        <taxon>Bacteria</taxon>
        <taxon>Pseudomonadati</taxon>
        <taxon>Verrucomicrobiota</taxon>
        <taxon>Verrucomicrobiia</taxon>
        <taxon>Verrucomicrobiales</taxon>
        <taxon>Verrucomicrobiaceae</taxon>
        <taxon>Prosthecobacter</taxon>
    </lineage>
</organism>
<dbReference type="AlphaFoldDB" id="A0A1T4WXT0"/>